<dbReference type="GO" id="GO:0009061">
    <property type="term" value="P:anaerobic respiration"/>
    <property type="evidence" value="ECO:0007669"/>
    <property type="project" value="TreeGrafter"/>
</dbReference>
<evidence type="ECO:0000259" key="2">
    <source>
        <dbReference type="Pfam" id="PF00384"/>
    </source>
</evidence>
<evidence type="ECO:0000313" key="3">
    <source>
        <dbReference type="EMBL" id="STI76594.1"/>
    </source>
</evidence>
<dbReference type="PANTHER" id="PTHR43742">
    <property type="entry name" value="TRIMETHYLAMINE-N-OXIDE REDUCTASE"/>
    <property type="match status" value="1"/>
</dbReference>
<feature type="transmembrane region" description="Helical" evidence="1">
    <location>
        <begin position="90"/>
        <end position="115"/>
    </location>
</feature>
<keyword evidence="3" id="KW-0560">Oxidoreductase</keyword>
<sequence length="146" mass="16320">MPLQLALAYTLYSENLYDKNFLANYCVGFEQFLPYLLGEKDGQPKDAAWAEKLTGIDAETIRGLARQMAANRTQIIAGWCVQRMQHGEQWAWMIVVLAAMLGQIGLPGGGFGFGWHYNGAGTPGRKGVILKWFLRLYVDSACSRQQ</sequence>
<protein>
    <submittedName>
        <fullName evidence="3">Trimethylamine-N-oxide reductase</fullName>
        <ecNumber evidence="3">1.7.2.3</ecNumber>
    </submittedName>
</protein>
<keyword evidence="1" id="KW-1133">Transmembrane helix</keyword>
<dbReference type="SUPFAM" id="SSF53706">
    <property type="entry name" value="Formate dehydrogenase/DMSO reductase, domains 1-3"/>
    <property type="match status" value="1"/>
</dbReference>
<evidence type="ECO:0000256" key="1">
    <source>
        <dbReference type="SAM" id="Phobius"/>
    </source>
</evidence>
<feature type="domain" description="Molybdopterin oxidoreductase" evidence="2">
    <location>
        <begin position="2"/>
        <end position="126"/>
    </location>
</feature>
<keyword evidence="1" id="KW-0812">Transmembrane</keyword>
<gene>
    <name evidence="3" type="primary">torA_3</name>
    <name evidence="3" type="ORF">NCTC8985_01857</name>
</gene>
<evidence type="ECO:0000313" key="4">
    <source>
        <dbReference type="Proteomes" id="UP000254405"/>
    </source>
</evidence>
<dbReference type="Gene3D" id="3.40.228.10">
    <property type="entry name" value="Dimethylsulfoxide Reductase, domain 2"/>
    <property type="match status" value="1"/>
</dbReference>
<dbReference type="Pfam" id="PF00384">
    <property type="entry name" value="Molybdopterin"/>
    <property type="match status" value="1"/>
</dbReference>
<name>A0A376TH86_ECOLX</name>
<dbReference type="InterPro" id="IPR006656">
    <property type="entry name" value="Mopterin_OxRdtase"/>
</dbReference>
<dbReference type="GO" id="GO:0030151">
    <property type="term" value="F:molybdenum ion binding"/>
    <property type="evidence" value="ECO:0007669"/>
    <property type="project" value="TreeGrafter"/>
</dbReference>
<dbReference type="GO" id="GO:0009055">
    <property type="term" value="F:electron transfer activity"/>
    <property type="evidence" value="ECO:0007669"/>
    <property type="project" value="TreeGrafter"/>
</dbReference>
<dbReference type="EC" id="1.7.2.3" evidence="3"/>
<proteinExistence type="predicted"/>
<organism evidence="3 4">
    <name type="scientific">Escherichia coli</name>
    <dbReference type="NCBI Taxonomy" id="562"/>
    <lineage>
        <taxon>Bacteria</taxon>
        <taxon>Pseudomonadati</taxon>
        <taxon>Pseudomonadota</taxon>
        <taxon>Gammaproteobacteria</taxon>
        <taxon>Enterobacterales</taxon>
        <taxon>Enterobacteriaceae</taxon>
        <taxon>Escherichia</taxon>
    </lineage>
</organism>
<keyword evidence="1" id="KW-0472">Membrane</keyword>
<dbReference type="AlphaFoldDB" id="A0A376TH86"/>
<reference evidence="3 4" key="1">
    <citation type="submission" date="2018-06" db="EMBL/GenBank/DDBJ databases">
        <authorList>
            <consortium name="Pathogen Informatics"/>
            <person name="Doyle S."/>
        </authorList>
    </citation>
    <scope>NUCLEOTIDE SEQUENCE [LARGE SCALE GENOMIC DNA]</scope>
    <source>
        <strain evidence="3 4">NCTC8985</strain>
    </source>
</reference>
<dbReference type="InterPro" id="IPR050612">
    <property type="entry name" value="Prok_Mopterin_Oxidored"/>
</dbReference>
<dbReference type="GO" id="GO:0050626">
    <property type="term" value="F:trimethylamine-N-oxide reductase (cytochrome c) activity"/>
    <property type="evidence" value="ECO:0007669"/>
    <property type="project" value="UniProtKB-EC"/>
</dbReference>
<dbReference type="Proteomes" id="UP000254405">
    <property type="component" value="Unassembled WGS sequence"/>
</dbReference>
<dbReference type="GO" id="GO:0030288">
    <property type="term" value="C:outer membrane-bounded periplasmic space"/>
    <property type="evidence" value="ECO:0007669"/>
    <property type="project" value="TreeGrafter"/>
</dbReference>
<dbReference type="EMBL" id="UGCO01000001">
    <property type="protein sequence ID" value="STI76594.1"/>
    <property type="molecule type" value="Genomic_DNA"/>
</dbReference>
<accession>A0A376TH86</accession>
<dbReference type="PANTHER" id="PTHR43742:SF4">
    <property type="entry name" value="TRIMETHYLAMINE-N-OXIDE REDUCTASE 1"/>
    <property type="match status" value="1"/>
</dbReference>